<dbReference type="InterPro" id="IPR002772">
    <property type="entry name" value="Glyco_hydro_3_C"/>
</dbReference>
<keyword evidence="6" id="KW-0326">Glycosidase</keyword>
<feature type="region of interest" description="Disordered" evidence="7">
    <location>
        <begin position="1"/>
        <end position="59"/>
    </location>
</feature>
<gene>
    <name evidence="9" type="ORF">FVP33_10490</name>
</gene>
<evidence type="ECO:0000256" key="4">
    <source>
        <dbReference type="ARBA" id="ARBA00058905"/>
    </source>
</evidence>
<evidence type="ECO:0000313" key="10">
    <source>
        <dbReference type="Proteomes" id="UP000321379"/>
    </source>
</evidence>
<dbReference type="GO" id="GO:0008422">
    <property type="term" value="F:beta-glucosidase activity"/>
    <property type="evidence" value="ECO:0007669"/>
    <property type="project" value="UniProtKB-ARBA"/>
</dbReference>
<keyword evidence="3" id="KW-0119">Carbohydrate metabolism</keyword>
<feature type="compositionally biased region" description="Basic and acidic residues" evidence="7">
    <location>
        <begin position="24"/>
        <end position="35"/>
    </location>
</feature>
<dbReference type="InterPro" id="IPR001764">
    <property type="entry name" value="Glyco_hydro_3_N"/>
</dbReference>
<reference evidence="9 10" key="1">
    <citation type="submission" date="2019-08" db="EMBL/GenBank/DDBJ databases">
        <title>Bacterial whole genome sequence for Glaciihabitans sp. CHu50b-6-2.</title>
        <authorList>
            <person name="Jin L."/>
        </authorList>
    </citation>
    <scope>NUCLEOTIDE SEQUENCE [LARGE SCALE GENOMIC DNA]</scope>
    <source>
        <strain evidence="9 10">CHu50b-6-2</strain>
    </source>
</reference>
<sequence length="871" mass="92553">MAMPITGAATGTGLGRPKAAPFSREIESSLDRRWSEPPFHFPAGPRPRWAPGAARQSPGFLRDSTRRLMFEPGRRTMGHGAEHQMSTTAADHAALTLEQQISLLSGADFWRTRALPGIPAIRLADGPHGLRVQANDADHLGIYGSVPSTCFPPAVTLASSWDLGLVREVGEAVGREARALGVGVVLGPGLNIKRHPLCGRNFEYYSEDPLLSGRLASAAVLGIQSTGVGACIKHLAVNNQEHRRFVIDAIVDERTRRELYLRGFEIAVRESRPRMVMAAYNRVNGVHCADDPQLLTGVLRDEWGFEGVVVSDWGAEADRVTGIGAGMDLEMPGGLDRRSELLAAVAAGALGIEAIGTSVARIGALANALPGQEGALDELVDAHDALSRRAAAASAVVLANDGVLPLDRSQSIAVIGAFAGQPRYQGGGSSLVTPTRVTTMLDAFTAAGVDAVFAAGYDPDRSEPDATLIEGAVAVAAHADVAIVMVGLPGLLESEGFDRTTLSLPRQHDDLVAAVAAANPRTVVVLSNGAPVLMPWQTRVSAILECYLGGQASGGAAVDALLGIVEPAGRLAETFPAARQDVAADPFFPGGTHQVEYREGIFVGYRHATTAGVAPLFPFGHGLGYGATTWSGAGVDRTDIPSGEGVVVSVSVDNVGDRATSDVVQVYSRDLTATVLRPRRELAGFARVRLEPGERRRVDIEVDPRSFAFWDVRVQDWRTPSGAFDLEVARSSEKVVAALTVVVHGDCSDSAEPPTTPTIATDDEDFERRLGRAIPEPAPTRPFTRETTVGDLSVTVVGRMLRAVIRRTATFPEESRQDPATMEMIKRTTDELPLRALVQFSNGSASWAALDSLIALANGRPFAAVRALFRR</sequence>
<evidence type="ECO:0000313" key="9">
    <source>
        <dbReference type="EMBL" id="TXN30413.1"/>
    </source>
</evidence>
<dbReference type="InterPro" id="IPR036881">
    <property type="entry name" value="Glyco_hydro_3_C_sf"/>
</dbReference>
<keyword evidence="10" id="KW-1185">Reference proteome</keyword>
<feature type="compositionally biased region" description="Low complexity" evidence="7">
    <location>
        <begin position="42"/>
        <end position="55"/>
    </location>
</feature>
<dbReference type="InterPro" id="IPR036962">
    <property type="entry name" value="Glyco_hydro_3_N_sf"/>
</dbReference>
<evidence type="ECO:0000256" key="3">
    <source>
        <dbReference type="ARBA" id="ARBA00023277"/>
    </source>
</evidence>
<comment type="caution">
    <text evidence="9">The sequence shown here is derived from an EMBL/GenBank/DDBJ whole genome shotgun (WGS) entry which is preliminary data.</text>
</comment>
<dbReference type="InterPro" id="IPR019800">
    <property type="entry name" value="Glyco_hydro_3_AS"/>
</dbReference>
<dbReference type="GO" id="GO:0005975">
    <property type="term" value="P:carbohydrate metabolic process"/>
    <property type="evidence" value="ECO:0007669"/>
    <property type="project" value="InterPro"/>
</dbReference>
<dbReference type="Proteomes" id="UP000321379">
    <property type="component" value="Unassembled WGS sequence"/>
</dbReference>
<dbReference type="SUPFAM" id="SSF51445">
    <property type="entry name" value="(Trans)glycosidases"/>
    <property type="match status" value="1"/>
</dbReference>
<evidence type="ECO:0000256" key="5">
    <source>
        <dbReference type="ARBA" id="ARBA00074219"/>
    </source>
</evidence>
<dbReference type="Pfam" id="PF14310">
    <property type="entry name" value="Fn3-like"/>
    <property type="match status" value="1"/>
</dbReference>
<evidence type="ECO:0000256" key="6">
    <source>
        <dbReference type="RuleBase" id="RU361161"/>
    </source>
</evidence>
<name>A0A5C8USC5_9MICO</name>
<evidence type="ECO:0000256" key="7">
    <source>
        <dbReference type="SAM" id="MobiDB-lite"/>
    </source>
</evidence>
<dbReference type="PANTHER" id="PTHR42715:SF10">
    <property type="entry name" value="BETA-GLUCOSIDASE"/>
    <property type="match status" value="1"/>
</dbReference>
<evidence type="ECO:0000256" key="1">
    <source>
        <dbReference type="ARBA" id="ARBA00005336"/>
    </source>
</evidence>
<feature type="domain" description="Fibronectin type III-like" evidence="8">
    <location>
        <begin position="662"/>
        <end position="732"/>
    </location>
</feature>
<dbReference type="InterPro" id="IPR017853">
    <property type="entry name" value="GH"/>
</dbReference>
<dbReference type="Pfam" id="PF01915">
    <property type="entry name" value="Glyco_hydro_3_C"/>
    <property type="match status" value="1"/>
</dbReference>
<evidence type="ECO:0000256" key="2">
    <source>
        <dbReference type="ARBA" id="ARBA00022801"/>
    </source>
</evidence>
<dbReference type="FunFam" id="2.60.40.10:FF:000495">
    <property type="entry name" value="Periplasmic beta-glucosidase"/>
    <property type="match status" value="1"/>
</dbReference>
<dbReference type="PRINTS" id="PR00133">
    <property type="entry name" value="GLHYDRLASE3"/>
</dbReference>
<protein>
    <recommendedName>
        <fullName evidence="5">Exo-alpha-(1-&gt;6)-L-arabinopyranosidase</fullName>
    </recommendedName>
</protein>
<dbReference type="InterPro" id="IPR026891">
    <property type="entry name" value="Fn3-like"/>
</dbReference>
<dbReference type="Pfam" id="PF00933">
    <property type="entry name" value="Glyco_hydro_3"/>
    <property type="match status" value="1"/>
</dbReference>
<dbReference type="AlphaFoldDB" id="A0A5C8USC5"/>
<keyword evidence="2 6" id="KW-0378">Hydrolase</keyword>
<dbReference type="Gene3D" id="2.60.40.10">
    <property type="entry name" value="Immunoglobulins"/>
    <property type="match status" value="1"/>
</dbReference>
<dbReference type="SUPFAM" id="SSF52279">
    <property type="entry name" value="Beta-D-glucan exohydrolase, C-terminal domain"/>
    <property type="match status" value="1"/>
</dbReference>
<organism evidence="9 10">
    <name type="scientific">Lacisediminihabitans profunda</name>
    <dbReference type="NCBI Taxonomy" id="2594790"/>
    <lineage>
        <taxon>Bacteria</taxon>
        <taxon>Bacillati</taxon>
        <taxon>Actinomycetota</taxon>
        <taxon>Actinomycetes</taxon>
        <taxon>Micrococcales</taxon>
        <taxon>Microbacteriaceae</taxon>
        <taxon>Lacisediminihabitans</taxon>
    </lineage>
</organism>
<comment type="function">
    <text evidence="4">Catalyzes the hydrolysis of a non-reducing terminal alpha-L-arabinopyranosidic linkage in ginsenoside Rb2 (alpha-L-arabinopyranosyl-(1-&gt;6)-alpha-D-glucopyranosyl) to release alpha-D-glucopyranosyl (Rd). It is not able to hydrolyze alpha-L-arabinofuranosyl-(1-&gt;6)-alpha-D-glucopyranosyl (Rc).</text>
</comment>
<dbReference type="InterPro" id="IPR050288">
    <property type="entry name" value="Cellulose_deg_GH3"/>
</dbReference>
<dbReference type="Gene3D" id="3.20.20.300">
    <property type="entry name" value="Glycoside hydrolase, family 3, N-terminal domain"/>
    <property type="match status" value="1"/>
</dbReference>
<dbReference type="PROSITE" id="PS00775">
    <property type="entry name" value="GLYCOSYL_HYDROL_F3"/>
    <property type="match status" value="1"/>
</dbReference>
<dbReference type="InterPro" id="IPR013783">
    <property type="entry name" value="Ig-like_fold"/>
</dbReference>
<proteinExistence type="inferred from homology"/>
<dbReference type="EMBL" id="VRMG01000007">
    <property type="protein sequence ID" value="TXN30413.1"/>
    <property type="molecule type" value="Genomic_DNA"/>
</dbReference>
<dbReference type="Gene3D" id="3.40.50.1700">
    <property type="entry name" value="Glycoside hydrolase family 3 C-terminal domain"/>
    <property type="match status" value="1"/>
</dbReference>
<accession>A0A5C8USC5</accession>
<dbReference type="SMART" id="SM01217">
    <property type="entry name" value="Fn3_like"/>
    <property type="match status" value="1"/>
</dbReference>
<evidence type="ECO:0000259" key="8">
    <source>
        <dbReference type="SMART" id="SM01217"/>
    </source>
</evidence>
<dbReference type="PANTHER" id="PTHR42715">
    <property type="entry name" value="BETA-GLUCOSIDASE"/>
    <property type="match status" value="1"/>
</dbReference>
<comment type="similarity">
    <text evidence="1 6">Belongs to the glycosyl hydrolase 3 family.</text>
</comment>